<proteinExistence type="predicted"/>
<dbReference type="AlphaFoldDB" id="A0A1A9UWX8"/>
<evidence type="ECO:0000313" key="3">
    <source>
        <dbReference type="EnsemblMetazoa" id="GAUT018480-PA"/>
    </source>
</evidence>
<protein>
    <submittedName>
        <fullName evidence="3">Uncharacterized protein</fullName>
    </submittedName>
</protein>
<dbReference type="VEuPathDB" id="VectorBase:GAUT018480"/>
<evidence type="ECO:0000313" key="4">
    <source>
        <dbReference type="Proteomes" id="UP000078200"/>
    </source>
</evidence>
<dbReference type="PROSITE" id="PS51257">
    <property type="entry name" value="PROKAR_LIPOPROTEIN"/>
    <property type="match status" value="1"/>
</dbReference>
<reference evidence="3" key="1">
    <citation type="submission" date="2020-05" db="UniProtKB">
        <authorList>
            <consortium name="EnsemblMetazoa"/>
        </authorList>
    </citation>
    <scope>IDENTIFICATION</scope>
    <source>
        <strain evidence="3">TTRI</strain>
    </source>
</reference>
<feature type="signal peptide" evidence="2">
    <location>
        <begin position="1"/>
        <end position="21"/>
    </location>
</feature>
<evidence type="ECO:0000256" key="1">
    <source>
        <dbReference type="SAM" id="MobiDB-lite"/>
    </source>
</evidence>
<keyword evidence="2" id="KW-0732">Signal</keyword>
<dbReference type="EnsemblMetazoa" id="GAUT018480-RA">
    <property type="protein sequence ID" value="GAUT018480-PA"/>
    <property type="gene ID" value="GAUT018480"/>
</dbReference>
<dbReference type="STRING" id="7395.A0A1A9UWX8"/>
<accession>A0A1A9UWX8</accession>
<organism evidence="3 4">
    <name type="scientific">Glossina austeni</name>
    <name type="common">Savannah tsetse fly</name>
    <dbReference type="NCBI Taxonomy" id="7395"/>
    <lineage>
        <taxon>Eukaryota</taxon>
        <taxon>Metazoa</taxon>
        <taxon>Ecdysozoa</taxon>
        <taxon>Arthropoda</taxon>
        <taxon>Hexapoda</taxon>
        <taxon>Insecta</taxon>
        <taxon>Pterygota</taxon>
        <taxon>Neoptera</taxon>
        <taxon>Endopterygota</taxon>
        <taxon>Diptera</taxon>
        <taxon>Brachycera</taxon>
        <taxon>Muscomorpha</taxon>
        <taxon>Hippoboscoidea</taxon>
        <taxon>Glossinidae</taxon>
        <taxon>Glossina</taxon>
    </lineage>
</organism>
<feature type="chain" id="PRO_5008398897" evidence="2">
    <location>
        <begin position="22"/>
        <end position="206"/>
    </location>
</feature>
<feature type="region of interest" description="Disordered" evidence="1">
    <location>
        <begin position="30"/>
        <end position="50"/>
    </location>
</feature>
<evidence type="ECO:0000256" key="2">
    <source>
        <dbReference type="SAM" id="SignalP"/>
    </source>
</evidence>
<sequence>MRLNLFLISLLAGSCVVFVFSNEIESDNSTDIKDDAKQTNPNNRVAPPDTPTHALGGYVITPQRLAEIRSYFMYWFFDQDMYEGRGDYQYDIHVSTTQIHKNLNFQLPFFGFRFNYTRVSLNGYLEFSDPPEYYTYPLVFPIKDWPKKNDPSFIGIFFSKCRVGRIYATDIDQRTPGVYFRSINCITKQSKSCRSIYYLNHFICLI</sequence>
<dbReference type="Proteomes" id="UP000078200">
    <property type="component" value="Unassembled WGS sequence"/>
</dbReference>
<keyword evidence="4" id="KW-1185">Reference proteome</keyword>
<name>A0A1A9UWX8_GLOAU</name>